<evidence type="ECO:0000256" key="3">
    <source>
        <dbReference type="SAM" id="SignalP"/>
    </source>
</evidence>
<gene>
    <name evidence="6" type="primary">LOC101643358</name>
</gene>
<protein>
    <submittedName>
        <fullName evidence="6">Proteoglycan 3-like</fullName>
    </submittedName>
</protein>
<evidence type="ECO:0000313" key="5">
    <source>
        <dbReference type="Proteomes" id="UP000694863"/>
    </source>
</evidence>
<keyword evidence="3" id="KW-0732">Signal</keyword>
<dbReference type="InterPro" id="IPR016187">
    <property type="entry name" value="CTDL_fold"/>
</dbReference>
<feature type="chain" id="PRO_5045472769" evidence="3">
    <location>
        <begin position="18"/>
        <end position="221"/>
    </location>
</feature>
<evidence type="ECO:0000313" key="6">
    <source>
        <dbReference type="RefSeq" id="XP_004715017.1"/>
    </source>
</evidence>
<sequence>MNCPPILLLLLLGTVSALHLRKDAPKLEMPETVTDPSQNLECSGEPEGELALAEKEIPSEGAASEAAECKECPEKEEPLDLESAPVDKDLQCPREEETVRVLGTPGCKTCGFRLVLAQQTFVNAQAVCQRCYGGSLVSIHNFHTNSQILCTVSRLNVCQVWIGGFLRCLNFQWTDGTCWNYAYWAPGQPRCGCGNCVAMNTRGGGWRRTPCVQPLPFICSR</sequence>
<dbReference type="RefSeq" id="XP_004715017.1">
    <property type="nucleotide sequence ID" value="XM_004714960.2"/>
</dbReference>
<evidence type="ECO:0000256" key="1">
    <source>
        <dbReference type="ARBA" id="ARBA00023157"/>
    </source>
</evidence>
<dbReference type="InterPro" id="IPR018378">
    <property type="entry name" value="C-type_lectin_CS"/>
</dbReference>
<dbReference type="PROSITE" id="PS50041">
    <property type="entry name" value="C_TYPE_LECTIN_2"/>
    <property type="match status" value="1"/>
</dbReference>
<dbReference type="PRINTS" id="PR00770">
    <property type="entry name" value="EMAJORBASICP"/>
</dbReference>
<name>A0ABM0J549_ECHTE</name>
<dbReference type="InterPro" id="IPR050976">
    <property type="entry name" value="Snaclec"/>
</dbReference>
<dbReference type="SMART" id="SM00034">
    <property type="entry name" value="CLECT"/>
    <property type="match status" value="1"/>
</dbReference>
<dbReference type="PANTHER" id="PTHR22991">
    <property type="entry name" value="PROTEIN CBG13490"/>
    <property type="match status" value="1"/>
</dbReference>
<evidence type="ECO:0000259" key="4">
    <source>
        <dbReference type="PROSITE" id="PS50041"/>
    </source>
</evidence>
<dbReference type="InterPro" id="IPR002352">
    <property type="entry name" value="Eosinophil_major_basic"/>
</dbReference>
<dbReference type="PROSITE" id="PS00615">
    <property type="entry name" value="C_TYPE_LECTIN_1"/>
    <property type="match status" value="1"/>
</dbReference>
<keyword evidence="5" id="KW-1185">Reference proteome</keyword>
<feature type="domain" description="C-type lectin" evidence="4">
    <location>
        <begin position="112"/>
        <end position="220"/>
    </location>
</feature>
<keyword evidence="1" id="KW-1015">Disulfide bond</keyword>
<feature type="signal peptide" evidence="3">
    <location>
        <begin position="1"/>
        <end position="17"/>
    </location>
</feature>
<dbReference type="SUPFAM" id="SSF56436">
    <property type="entry name" value="C-type lectin-like"/>
    <property type="match status" value="1"/>
</dbReference>
<accession>A0ABM0J549</accession>
<dbReference type="Proteomes" id="UP000694863">
    <property type="component" value="Unplaced"/>
</dbReference>
<evidence type="ECO:0000256" key="2">
    <source>
        <dbReference type="SAM" id="MobiDB-lite"/>
    </source>
</evidence>
<organism evidence="5 6">
    <name type="scientific">Echinops telfairi</name>
    <name type="common">Lesser hedgehog tenrec</name>
    <dbReference type="NCBI Taxonomy" id="9371"/>
    <lineage>
        <taxon>Eukaryota</taxon>
        <taxon>Metazoa</taxon>
        <taxon>Chordata</taxon>
        <taxon>Craniata</taxon>
        <taxon>Vertebrata</taxon>
        <taxon>Euteleostomi</taxon>
        <taxon>Mammalia</taxon>
        <taxon>Eutheria</taxon>
        <taxon>Afrotheria</taxon>
        <taxon>Tenrecidae</taxon>
        <taxon>Tenrecinae</taxon>
        <taxon>Echinops</taxon>
    </lineage>
</organism>
<dbReference type="InterPro" id="IPR016186">
    <property type="entry name" value="C-type_lectin-like/link_sf"/>
</dbReference>
<feature type="region of interest" description="Disordered" evidence="2">
    <location>
        <begin position="30"/>
        <end position="50"/>
    </location>
</feature>
<dbReference type="Gene3D" id="3.10.100.10">
    <property type="entry name" value="Mannose-Binding Protein A, subunit A"/>
    <property type="match status" value="1"/>
</dbReference>
<proteinExistence type="predicted"/>
<dbReference type="Pfam" id="PF00059">
    <property type="entry name" value="Lectin_C"/>
    <property type="match status" value="1"/>
</dbReference>
<dbReference type="PANTHER" id="PTHR22991:SF40">
    <property type="entry name" value="PROTEIN CBG13490"/>
    <property type="match status" value="1"/>
</dbReference>
<dbReference type="GeneID" id="101643358"/>
<dbReference type="InterPro" id="IPR001304">
    <property type="entry name" value="C-type_lectin-like"/>
</dbReference>
<reference evidence="6" key="1">
    <citation type="submission" date="2025-08" db="UniProtKB">
        <authorList>
            <consortium name="RefSeq"/>
        </authorList>
    </citation>
    <scope>IDENTIFICATION</scope>
</reference>